<name>A0A379DF97_9PORP</name>
<dbReference type="Pfam" id="PF02638">
    <property type="entry name" value="GHL10"/>
    <property type="match status" value="1"/>
</dbReference>
<evidence type="ECO:0000256" key="1">
    <source>
        <dbReference type="ARBA" id="ARBA00022729"/>
    </source>
</evidence>
<dbReference type="SUPFAM" id="SSF51445">
    <property type="entry name" value="(Trans)glycosidases"/>
    <property type="match status" value="1"/>
</dbReference>
<evidence type="ECO:0000313" key="4">
    <source>
        <dbReference type="Proteomes" id="UP000254263"/>
    </source>
</evidence>
<reference evidence="3 4" key="1">
    <citation type="submission" date="2018-06" db="EMBL/GenBank/DDBJ databases">
        <authorList>
            <consortium name="Pathogen Informatics"/>
            <person name="Doyle S."/>
        </authorList>
    </citation>
    <scope>NUCLEOTIDE SEQUENCE [LARGE SCALE GENOMIC DNA]</scope>
    <source>
        <strain evidence="3 4">NCTC13100</strain>
    </source>
</reference>
<keyword evidence="1" id="KW-0732">Signal</keyword>
<protein>
    <submittedName>
        <fullName evidence="3">Uncharacterized protein conserved in bacteria</fullName>
    </submittedName>
</protein>
<evidence type="ECO:0000259" key="2">
    <source>
        <dbReference type="Pfam" id="PF02638"/>
    </source>
</evidence>
<dbReference type="PROSITE" id="PS51257">
    <property type="entry name" value="PROKAR_LIPOPROTEIN"/>
    <property type="match status" value="1"/>
</dbReference>
<dbReference type="AlphaFoldDB" id="A0A379DF97"/>
<dbReference type="PANTHER" id="PTHR43405:SF1">
    <property type="entry name" value="GLYCOSYL HYDROLASE DIGH"/>
    <property type="match status" value="1"/>
</dbReference>
<dbReference type="InterPro" id="IPR052177">
    <property type="entry name" value="Divisome_Glycosyl_Hydrolase"/>
</dbReference>
<dbReference type="Gene3D" id="3.20.20.80">
    <property type="entry name" value="Glycosidases"/>
    <property type="match status" value="1"/>
</dbReference>
<dbReference type="EMBL" id="UGTI01000001">
    <property type="protein sequence ID" value="SUB76981.1"/>
    <property type="molecule type" value="Genomic_DNA"/>
</dbReference>
<organism evidence="3 4">
    <name type="scientific">Porphyromonas macacae</name>
    <dbReference type="NCBI Taxonomy" id="28115"/>
    <lineage>
        <taxon>Bacteria</taxon>
        <taxon>Pseudomonadati</taxon>
        <taxon>Bacteroidota</taxon>
        <taxon>Bacteroidia</taxon>
        <taxon>Bacteroidales</taxon>
        <taxon>Porphyromonadaceae</taxon>
        <taxon>Porphyromonas</taxon>
    </lineage>
</organism>
<feature type="domain" description="Glycosyl hydrolase-like 10" evidence="2">
    <location>
        <begin position="48"/>
        <end position="354"/>
    </location>
</feature>
<sequence length="512" mass="59557">MNKKQNLYQMTSHKIAAILWAFFIMAVFVSCGTRRKVLPEPAKPVKREVRAAWLPTIFRTEYSSAGSEGTQKILEQRIRELHRLGCNVIIFQVRPESDAFYRSKHEPWSRFLTGMQGMAPNPEWDPLAFVVKLCHQLGMELHAWINPYRAASNINVPLSSKHPYNVHPEWFVTYNNQLLYDPGVPDCRKHICNVVRDIVMNYDIDAIHLDDYFYPYPAGGLPFPDDRSFALYGNGYTQATKGDWRRANVNRLMGEIKSTLLYTKPWVRLGISPFGIYRNRRSWAKGSVTSGLQNYDDLYADVLEWINRGWVDYIAPQIYWNKGTKAADYDVLTTWWGNLHLHNTQLYIGQDVKRTMDGRQLHHKLALSRRHSHGNVWWPGDELIRNYKGVADSLATRYQHFKALPYAYSSLHNGRPKPVPSLHAEWVPEGYVLMWEDLRQPNDPVEPFYYAVYAFPKGVKPDVENSRFLVQVSTAPYYVLPYKNGRLSYTYLVTAIDRFWNESKPAKINLKL</sequence>
<dbReference type="Proteomes" id="UP000254263">
    <property type="component" value="Unassembled WGS sequence"/>
</dbReference>
<gene>
    <name evidence="3" type="ORF">NCTC13100_00094</name>
</gene>
<evidence type="ECO:0000313" key="3">
    <source>
        <dbReference type="EMBL" id="SUB76981.1"/>
    </source>
</evidence>
<accession>A0A379DF97</accession>
<dbReference type="PANTHER" id="PTHR43405">
    <property type="entry name" value="GLYCOSYL HYDROLASE DIGH"/>
    <property type="match status" value="1"/>
</dbReference>
<dbReference type="InterPro" id="IPR017853">
    <property type="entry name" value="GH"/>
</dbReference>
<proteinExistence type="predicted"/>
<dbReference type="InterPro" id="IPR003790">
    <property type="entry name" value="GHL10"/>
</dbReference>